<proteinExistence type="predicted"/>
<dbReference type="InterPro" id="IPR002686">
    <property type="entry name" value="Transposase_17"/>
</dbReference>
<dbReference type="InterPro" id="IPR036515">
    <property type="entry name" value="Transposase_17_sf"/>
</dbReference>
<dbReference type="OrthoDB" id="9788881at2"/>
<dbReference type="InterPro" id="IPR010921">
    <property type="entry name" value="Trp_repressor/repl_initiator"/>
</dbReference>
<name>A0A2U3LLX6_9FIRM</name>
<dbReference type="SUPFAM" id="SSF48295">
    <property type="entry name" value="TrpR-like"/>
    <property type="match status" value="1"/>
</dbReference>
<dbReference type="SMART" id="SM01321">
    <property type="entry name" value="Y1_Tnp"/>
    <property type="match status" value="1"/>
</dbReference>
<evidence type="ECO:0000313" key="2">
    <source>
        <dbReference type="EMBL" id="SPF52961.1"/>
    </source>
</evidence>
<reference evidence="3" key="1">
    <citation type="submission" date="2018-02" db="EMBL/GenBank/DDBJ databases">
        <authorList>
            <person name="Hausmann B."/>
        </authorList>
    </citation>
    <scope>NUCLEOTIDE SEQUENCE [LARGE SCALE GENOMIC DNA]</scope>
    <source>
        <strain evidence="3">Peat soil MAG SbF1</strain>
    </source>
</reference>
<evidence type="ECO:0000259" key="1">
    <source>
        <dbReference type="SMART" id="SM01321"/>
    </source>
</evidence>
<dbReference type="GO" id="GO:0004803">
    <property type="term" value="F:transposase activity"/>
    <property type="evidence" value="ECO:0007669"/>
    <property type="project" value="InterPro"/>
</dbReference>
<dbReference type="PANTHER" id="PTHR34322:SF2">
    <property type="entry name" value="TRANSPOSASE IS200-LIKE DOMAIN-CONTAINING PROTEIN"/>
    <property type="match status" value="1"/>
</dbReference>
<sequence length="298" mass="34779">MARKPRLEYPGALYHVMCRGNNGEFILTEKEKPIYLTLIKKYKERYDFKLYAYCIMDNHVHLLIETGETPLSRIMQGIQQSFTQQYNKKYNRTGHVFQQRYKAQLCDKERYLLQVIKYIHYNPVEAGIETGLDYRWSSHGSYVYGKHNQLVDLSFVLGIFSENRVTAHKQYRAFMNIKPDKIELKIDEPDKPGNNEINRIVGRDIRIDIDTLIDIVCKEAGVSREEITRRTKIQKYSDVRKAVVRISEKYGSFANCELAMKLNLPPSMVSKIRSGDSKGTAMVEEIIRNIEHKGIIQT</sequence>
<organism evidence="2 3">
    <name type="scientific">Candidatus Desulfosporosinus infrequens</name>
    <dbReference type="NCBI Taxonomy" id="2043169"/>
    <lineage>
        <taxon>Bacteria</taxon>
        <taxon>Bacillati</taxon>
        <taxon>Bacillota</taxon>
        <taxon>Clostridia</taxon>
        <taxon>Eubacteriales</taxon>
        <taxon>Desulfitobacteriaceae</taxon>
        <taxon>Desulfosporosinus</taxon>
    </lineage>
</organism>
<dbReference type="Proteomes" id="UP000238916">
    <property type="component" value="Unassembled WGS sequence"/>
</dbReference>
<dbReference type="Gene3D" id="3.30.70.1290">
    <property type="entry name" value="Transposase IS200-like"/>
    <property type="match status" value="1"/>
</dbReference>
<dbReference type="SUPFAM" id="SSF143422">
    <property type="entry name" value="Transposase IS200-like"/>
    <property type="match status" value="1"/>
</dbReference>
<dbReference type="GO" id="GO:0006313">
    <property type="term" value="P:DNA transposition"/>
    <property type="evidence" value="ECO:0007669"/>
    <property type="project" value="InterPro"/>
</dbReference>
<dbReference type="PANTHER" id="PTHR34322">
    <property type="entry name" value="TRANSPOSASE, Y1_TNP DOMAIN-CONTAINING"/>
    <property type="match status" value="1"/>
</dbReference>
<dbReference type="GO" id="GO:0043565">
    <property type="term" value="F:sequence-specific DNA binding"/>
    <property type="evidence" value="ECO:0007669"/>
    <property type="project" value="InterPro"/>
</dbReference>
<accession>A0A2U3LLX6</accession>
<evidence type="ECO:0000313" key="3">
    <source>
        <dbReference type="Proteomes" id="UP000238916"/>
    </source>
</evidence>
<gene>
    <name evidence="2" type="ORF">SBF1_6240005</name>
</gene>
<protein>
    <recommendedName>
        <fullName evidence="1">Transposase IS200-like domain-containing protein</fullName>
    </recommendedName>
</protein>
<dbReference type="AlphaFoldDB" id="A0A2U3LLX6"/>
<dbReference type="EMBL" id="OMOF01000584">
    <property type="protein sequence ID" value="SPF52961.1"/>
    <property type="molecule type" value="Genomic_DNA"/>
</dbReference>
<feature type="domain" description="Transposase IS200-like" evidence="1">
    <location>
        <begin position="9"/>
        <end position="122"/>
    </location>
</feature>
<dbReference type="Pfam" id="PF01797">
    <property type="entry name" value="Y1_Tnp"/>
    <property type="match status" value="1"/>
</dbReference>